<evidence type="ECO:0000259" key="4">
    <source>
        <dbReference type="PROSITE" id="PS50042"/>
    </source>
</evidence>
<sequence>MRTKQDILSRHYDFWEKLTEEEKNHILESCVNINYGKGETVHRSEERCKGAMTVLKGQLRVYIVSEEGREVTLFRVREGEICVLSASCLMDAIVFDVIIEAVEETESLVIPVQCLHPLMEGNPYVGMELYRTAAERFSDVMWTMQQILFMGADRRVAAFLWDEYVRGGEEISMTHDEVARYIGSAREVVTKVLRYLSEEGAVALGRGKIRITDREKLRKTAVTG</sequence>
<dbReference type="InterPro" id="IPR036390">
    <property type="entry name" value="WH_DNA-bd_sf"/>
</dbReference>
<reference evidence="6" key="2">
    <citation type="journal article" date="2021" name="PeerJ">
        <title>Extensive microbial diversity within the chicken gut microbiome revealed by metagenomics and culture.</title>
        <authorList>
            <person name="Gilroy R."/>
            <person name="Ravi A."/>
            <person name="Getino M."/>
            <person name="Pursley I."/>
            <person name="Horton D.L."/>
            <person name="Alikhan N.F."/>
            <person name="Baker D."/>
            <person name="Gharbi K."/>
            <person name="Hall N."/>
            <person name="Watson M."/>
            <person name="Adriaenssens E.M."/>
            <person name="Foster-Nyarko E."/>
            <person name="Jarju S."/>
            <person name="Secka A."/>
            <person name="Antonio M."/>
            <person name="Oren A."/>
            <person name="Chaudhuri R.R."/>
            <person name="La Ragione R."/>
            <person name="Hildebrand F."/>
            <person name="Pallen M.J."/>
        </authorList>
    </citation>
    <scope>NUCLEOTIDE SEQUENCE</scope>
    <source>
        <strain evidence="6">ChiHcec3-6078</strain>
    </source>
</reference>
<dbReference type="PRINTS" id="PR00034">
    <property type="entry name" value="HTHCRP"/>
</dbReference>
<keyword evidence="1" id="KW-0805">Transcription regulation</keyword>
<dbReference type="PANTHER" id="PTHR24567">
    <property type="entry name" value="CRP FAMILY TRANSCRIPTIONAL REGULATORY PROTEIN"/>
    <property type="match status" value="1"/>
</dbReference>
<accession>A0A9D1I2Z1</accession>
<dbReference type="GO" id="GO:0005829">
    <property type="term" value="C:cytosol"/>
    <property type="evidence" value="ECO:0007669"/>
    <property type="project" value="TreeGrafter"/>
</dbReference>
<feature type="domain" description="HTH crp-type" evidence="5">
    <location>
        <begin position="150"/>
        <end position="215"/>
    </location>
</feature>
<dbReference type="InterPro" id="IPR014710">
    <property type="entry name" value="RmlC-like_jellyroll"/>
</dbReference>
<dbReference type="InterPro" id="IPR050397">
    <property type="entry name" value="Env_Response_Regulators"/>
</dbReference>
<dbReference type="Pfam" id="PF13545">
    <property type="entry name" value="HTH_Crp_2"/>
    <property type="match status" value="1"/>
</dbReference>
<dbReference type="GO" id="GO:0003700">
    <property type="term" value="F:DNA-binding transcription factor activity"/>
    <property type="evidence" value="ECO:0007669"/>
    <property type="project" value="TreeGrafter"/>
</dbReference>
<dbReference type="PROSITE" id="PS51063">
    <property type="entry name" value="HTH_CRP_2"/>
    <property type="match status" value="1"/>
</dbReference>
<dbReference type="InterPro" id="IPR000595">
    <property type="entry name" value="cNMP-bd_dom"/>
</dbReference>
<organism evidence="6 7">
    <name type="scientific">Candidatus Allocopromorpha excrementigallinarum</name>
    <dbReference type="NCBI Taxonomy" id="2840742"/>
    <lineage>
        <taxon>Bacteria</taxon>
        <taxon>Bacillati</taxon>
        <taxon>Bacillota</taxon>
        <taxon>Clostridia</taxon>
        <taxon>Eubacteriales</taxon>
        <taxon>Eubacteriaceae</taxon>
        <taxon>Eubacteriaceae incertae sedis</taxon>
        <taxon>Candidatus Allocopromorpha</taxon>
    </lineage>
</organism>
<dbReference type="CDD" id="cd00038">
    <property type="entry name" value="CAP_ED"/>
    <property type="match status" value="1"/>
</dbReference>
<dbReference type="SUPFAM" id="SSF51206">
    <property type="entry name" value="cAMP-binding domain-like"/>
    <property type="match status" value="1"/>
</dbReference>
<evidence type="ECO:0000256" key="2">
    <source>
        <dbReference type="ARBA" id="ARBA00023125"/>
    </source>
</evidence>
<dbReference type="Pfam" id="PF00027">
    <property type="entry name" value="cNMP_binding"/>
    <property type="match status" value="1"/>
</dbReference>
<name>A0A9D1I2Z1_9FIRM</name>
<dbReference type="EMBL" id="DVMP01000132">
    <property type="protein sequence ID" value="HIU26238.1"/>
    <property type="molecule type" value="Genomic_DNA"/>
</dbReference>
<proteinExistence type="predicted"/>
<reference evidence="6" key="1">
    <citation type="submission" date="2020-10" db="EMBL/GenBank/DDBJ databases">
        <authorList>
            <person name="Gilroy R."/>
        </authorList>
    </citation>
    <scope>NUCLEOTIDE SEQUENCE</scope>
    <source>
        <strain evidence="6">ChiHcec3-6078</strain>
    </source>
</reference>
<gene>
    <name evidence="6" type="ORF">IAC50_07085</name>
</gene>
<dbReference type="InterPro" id="IPR036388">
    <property type="entry name" value="WH-like_DNA-bd_sf"/>
</dbReference>
<evidence type="ECO:0000256" key="3">
    <source>
        <dbReference type="ARBA" id="ARBA00023163"/>
    </source>
</evidence>
<comment type="caution">
    <text evidence="6">The sequence shown here is derived from an EMBL/GenBank/DDBJ whole genome shotgun (WGS) entry which is preliminary data.</text>
</comment>
<keyword evidence="2" id="KW-0238">DNA-binding</keyword>
<protein>
    <submittedName>
        <fullName evidence="6">Crp/Fnr family transcriptional regulator</fullName>
    </submittedName>
</protein>
<evidence type="ECO:0000313" key="6">
    <source>
        <dbReference type="EMBL" id="HIU26238.1"/>
    </source>
</evidence>
<dbReference type="Gene3D" id="1.10.10.10">
    <property type="entry name" value="Winged helix-like DNA-binding domain superfamily/Winged helix DNA-binding domain"/>
    <property type="match status" value="1"/>
</dbReference>
<dbReference type="Proteomes" id="UP000824090">
    <property type="component" value="Unassembled WGS sequence"/>
</dbReference>
<dbReference type="AlphaFoldDB" id="A0A9D1I2Z1"/>
<feature type="domain" description="Cyclic nucleotide-binding" evidence="4">
    <location>
        <begin position="14"/>
        <end position="80"/>
    </location>
</feature>
<dbReference type="Gene3D" id="2.60.120.10">
    <property type="entry name" value="Jelly Rolls"/>
    <property type="match status" value="1"/>
</dbReference>
<keyword evidence="3" id="KW-0804">Transcription</keyword>
<dbReference type="GO" id="GO:0003677">
    <property type="term" value="F:DNA binding"/>
    <property type="evidence" value="ECO:0007669"/>
    <property type="project" value="UniProtKB-KW"/>
</dbReference>
<dbReference type="PROSITE" id="PS50042">
    <property type="entry name" value="CNMP_BINDING_3"/>
    <property type="match status" value="1"/>
</dbReference>
<evidence type="ECO:0000259" key="5">
    <source>
        <dbReference type="PROSITE" id="PS51063"/>
    </source>
</evidence>
<dbReference type="PANTHER" id="PTHR24567:SF26">
    <property type="entry name" value="REGULATORY PROTEIN YEIL"/>
    <property type="match status" value="1"/>
</dbReference>
<dbReference type="SUPFAM" id="SSF46785">
    <property type="entry name" value="Winged helix' DNA-binding domain"/>
    <property type="match status" value="1"/>
</dbReference>
<dbReference type="InterPro" id="IPR012318">
    <property type="entry name" value="HTH_CRP"/>
</dbReference>
<dbReference type="SMART" id="SM00419">
    <property type="entry name" value="HTH_CRP"/>
    <property type="match status" value="1"/>
</dbReference>
<dbReference type="InterPro" id="IPR018490">
    <property type="entry name" value="cNMP-bd_dom_sf"/>
</dbReference>
<evidence type="ECO:0000256" key="1">
    <source>
        <dbReference type="ARBA" id="ARBA00023015"/>
    </source>
</evidence>
<evidence type="ECO:0000313" key="7">
    <source>
        <dbReference type="Proteomes" id="UP000824090"/>
    </source>
</evidence>